<organism evidence="2 3">
    <name type="scientific">Zygosaccharomyces rouxii</name>
    <dbReference type="NCBI Taxonomy" id="4956"/>
    <lineage>
        <taxon>Eukaryota</taxon>
        <taxon>Fungi</taxon>
        <taxon>Dikarya</taxon>
        <taxon>Ascomycota</taxon>
        <taxon>Saccharomycotina</taxon>
        <taxon>Saccharomycetes</taxon>
        <taxon>Saccharomycetales</taxon>
        <taxon>Saccharomycetaceae</taxon>
        <taxon>Zygosaccharomyces</taxon>
    </lineage>
</organism>
<comment type="caution">
    <text evidence="2">The sequence shown here is derived from an EMBL/GenBank/DDBJ whole genome shotgun (WGS) entry which is preliminary data.</text>
</comment>
<feature type="compositionally biased region" description="Basic and acidic residues" evidence="1">
    <location>
        <begin position="24"/>
        <end position="42"/>
    </location>
</feature>
<feature type="region of interest" description="Disordered" evidence="1">
    <location>
        <begin position="24"/>
        <end position="57"/>
    </location>
</feature>
<evidence type="ECO:0000313" key="3">
    <source>
        <dbReference type="Proteomes" id="UP000187013"/>
    </source>
</evidence>
<accession>A0A1Q3AL55</accession>
<gene>
    <name evidence="2" type="ORF">ZYGR_0BB01470</name>
</gene>
<reference evidence="2 3" key="1">
    <citation type="submission" date="2016-08" db="EMBL/GenBank/DDBJ databases">
        <title>Draft genome sequence of allopolyploid Zygosaccharomyces rouxii.</title>
        <authorList>
            <person name="Watanabe J."/>
            <person name="Uehara K."/>
            <person name="Mogi Y."/>
            <person name="Tsukioka Y."/>
        </authorList>
    </citation>
    <scope>NUCLEOTIDE SEQUENCE [LARGE SCALE GENOMIC DNA]</scope>
    <source>
        <strain evidence="2 3">NBRC 110957</strain>
    </source>
</reference>
<proteinExistence type="predicted"/>
<evidence type="ECO:0000313" key="2">
    <source>
        <dbReference type="EMBL" id="GAV56370.1"/>
    </source>
</evidence>
<sequence>MTEQISHKKSLRKVNKERRAQLKEYYKLEEDEEDHKGTESKSDASATPSHVQEDKPIEQLNFQELVRTHNRLLSKETEMNNSIKNTIYENYYDLIKVNDLLKSMTGSNEKELSQLKEAVKLLEE</sequence>
<evidence type="ECO:0000256" key="1">
    <source>
        <dbReference type="SAM" id="MobiDB-lite"/>
    </source>
</evidence>
<protein>
    <recommendedName>
        <fullName evidence="4">Vacuolar protein sorting-associated protein 51 homolog</fullName>
    </recommendedName>
</protein>
<evidence type="ECO:0008006" key="4">
    <source>
        <dbReference type="Google" id="ProtNLM"/>
    </source>
</evidence>
<dbReference type="EMBL" id="BDGX01000054">
    <property type="protein sequence ID" value="GAV56370.1"/>
    <property type="molecule type" value="Genomic_DNA"/>
</dbReference>
<dbReference type="AlphaFoldDB" id="A0A1Q3AL55"/>
<dbReference type="Proteomes" id="UP000187013">
    <property type="component" value="Unassembled WGS sequence"/>
</dbReference>
<dbReference type="Pfam" id="PF08700">
    <property type="entry name" value="VPS51_Exo84_N"/>
    <property type="match status" value="1"/>
</dbReference>
<dbReference type="OrthoDB" id="203678at2759"/>
<name>A0A1Q3AL55_ZYGRO</name>